<dbReference type="GO" id="GO:0120159">
    <property type="term" value="F:rRNA pseudouridine synthase activity"/>
    <property type="evidence" value="ECO:0007669"/>
    <property type="project" value="UniProtKB-ARBA"/>
</dbReference>
<dbReference type="GO" id="GO:0000455">
    <property type="term" value="P:enzyme-directed rRNA pseudouridine synthesis"/>
    <property type="evidence" value="ECO:0007669"/>
    <property type="project" value="UniProtKB-ARBA"/>
</dbReference>
<dbReference type="STRING" id="661478.OP10G_3599"/>
<dbReference type="CDD" id="cd00165">
    <property type="entry name" value="S4"/>
    <property type="match status" value="1"/>
</dbReference>
<evidence type="ECO:0000313" key="6">
    <source>
        <dbReference type="EMBL" id="AIE86967.1"/>
    </source>
</evidence>
<evidence type="ECO:0000313" key="7">
    <source>
        <dbReference type="Proteomes" id="UP000027982"/>
    </source>
</evidence>
<gene>
    <name evidence="6" type="ORF">OP10G_3599</name>
</gene>
<dbReference type="SUPFAM" id="SSF55174">
    <property type="entry name" value="Alpha-L RNA-binding motif"/>
    <property type="match status" value="1"/>
</dbReference>
<dbReference type="SMART" id="SM00363">
    <property type="entry name" value="S4"/>
    <property type="match status" value="1"/>
</dbReference>
<dbReference type="PANTHER" id="PTHR47683">
    <property type="entry name" value="PSEUDOURIDINE SYNTHASE FAMILY PROTEIN-RELATED"/>
    <property type="match status" value="1"/>
</dbReference>
<dbReference type="EMBL" id="CP007139">
    <property type="protein sequence ID" value="AIE86967.1"/>
    <property type="molecule type" value="Genomic_DNA"/>
</dbReference>
<comment type="similarity">
    <text evidence="1">Belongs to the pseudouridine synthase RsuA family.</text>
</comment>
<dbReference type="Pfam" id="PF00849">
    <property type="entry name" value="PseudoU_synth_2"/>
    <property type="match status" value="1"/>
</dbReference>
<evidence type="ECO:0000256" key="4">
    <source>
        <dbReference type="PROSITE-ProRule" id="PRU00182"/>
    </source>
</evidence>
<dbReference type="InterPro" id="IPR002942">
    <property type="entry name" value="S4_RNA-bd"/>
</dbReference>
<keyword evidence="2 4" id="KW-0694">RNA-binding</keyword>
<reference evidence="6 7" key="1">
    <citation type="journal article" date="2014" name="PLoS ONE">
        <title>The first complete genome sequence of the class fimbriimonadia in the phylum armatimonadetes.</title>
        <authorList>
            <person name="Hu Z.Y."/>
            <person name="Wang Y.Z."/>
            <person name="Im W.T."/>
            <person name="Wang S.Y."/>
            <person name="Zhao G.P."/>
            <person name="Zheng H.J."/>
            <person name="Quan Z.X."/>
        </authorList>
    </citation>
    <scope>NUCLEOTIDE SEQUENCE [LARGE SCALE GENOMIC DNA]</scope>
    <source>
        <strain evidence="6">Gsoil 348</strain>
    </source>
</reference>
<evidence type="ECO:0000259" key="5">
    <source>
        <dbReference type="SMART" id="SM00363"/>
    </source>
</evidence>
<protein>
    <submittedName>
        <fullName evidence="6">Pseudouridine synthase</fullName>
    </submittedName>
</protein>
<organism evidence="6 7">
    <name type="scientific">Fimbriimonas ginsengisoli Gsoil 348</name>
    <dbReference type="NCBI Taxonomy" id="661478"/>
    <lineage>
        <taxon>Bacteria</taxon>
        <taxon>Bacillati</taxon>
        <taxon>Armatimonadota</taxon>
        <taxon>Fimbriimonadia</taxon>
        <taxon>Fimbriimonadales</taxon>
        <taxon>Fimbriimonadaceae</taxon>
        <taxon>Fimbriimonas</taxon>
    </lineage>
</organism>
<dbReference type="FunFam" id="3.30.70.1560:FF:000001">
    <property type="entry name" value="Pseudouridine synthase"/>
    <property type="match status" value="1"/>
</dbReference>
<dbReference type="PANTHER" id="PTHR47683:SF2">
    <property type="entry name" value="RNA-BINDING S4 DOMAIN-CONTAINING PROTEIN"/>
    <property type="match status" value="1"/>
</dbReference>
<dbReference type="Proteomes" id="UP000027982">
    <property type="component" value="Chromosome"/>
</dbReference>
<accession>A0A068NUD1</accession>
<dbReference type="KEGG" id="fgi:OP10G_3599"/>
<dbReference type="RefSeq" id="WP_227624965.1">
    <property type="nucleotide sequence ID" value="NZ_CP007139.1"/>
</dbReference>
<keyword evidence="3" id="KW-0413">Isomerase</keyword>
<feature type="domain" description="RNA-binding S4" evidence="5">
    <location>
        <begin position="21"/>
        <end position="82"/>
    </location>
</feature>
<dbReference type="Gene3D" id="3.30.70.1560">
    <property type="entry name" value="Alpha-L RNA-binding motif"/>
    <property type="match status" value="1"/>
</dbReference>
<evidence type="ECO:0000256" key="3">
    <source>
        <dbReference type="ARBA" id="ARBA00023235"/>
    </source>
</evidence>
<name>A0A068NUD1_FIMGI</name>
<dbReference type="HOGENOM" id="CLU_024979_1_2_0"/>
<dbReference type="InterPro" id="IPR020103">
    <property type="entry name" value="PsdUridine_synth_cat_dom_sf"/>
</dbReference>
<dbReference type="CDD" id="cd02870">
    <property type="entry name" value="PseudoU_synth_RsuA_like"/>
    <property type="match status" value="1"/>
</dbReference>
<dbReference type="GO" id="GO:0003723">
    <property type="term" value="F:RNA binding"/>
    <property type="evidence" value="ECO:0007669"/>
    <property type="project" value="UniProtKB-KW"/>
</dbReference>
<dbReference type="InterPro" id="IPR000748">
    <property type="entry name" value="PsdUridine_synth_RsuA/RluB/E/F"/>
</dbReference>
<dbReference type="InterPro" id="IPR020094">
    <property type="entry name" value="TruA/RsuA/RluB/E/F_N"/>
</dbReference>
<dbReference type="InterPro" id="IPR006145">
    <property type="entry name" value="PsdUridine_synth_RsuA/RluA"/>
</dbReference>
<dbReference type="PROSITE" id="PS50889">
    <property type="entry name" value="S4"/>
    <property type="match status" value="1"/>
</dbReference>
<dbReference type="AlphaFoldDB" id="A0A068NUD1"/>
<sequence length="261" mass="29068">MTQRMGVKPAPKRETVDDGMERLHVRIAHSGLCSRRAAEKLILEGRVEVNGNIVAELGYKVAETDEVRVDGQSIRTTKTYTILLNKPSGVVTTLNDPQGRPTIVKYMPDYGVQLKPVGRLDMDTEGLLLCTNDGELAHRLSHPRYGVEKEYQAVVLGIVGEEAMEKLRTGVFVEGKKTSPAKVELIHAEPKTNTTGLRITIHEGRKRQVRLMCETVGHLVKSLKRTRYGPLKLKGMRVGEARLLGKKEVDDLRQLVGLEIT</sequence>
<dbReference type="SUPFAM" id="SSF55120">
    <property type="entry name" value="Pseudouridine synthase"/>
    <property type="match status" value="1"/>
</dbReference>
<dbReference type="Gene3D" id="3.10.290.10">
    <property type="entry name" value="RNA-binding S4 domain"/>
    <property type="match status" value="1"/>
</dbReference>
<evidence type="ECO:0000256" key="1">
    <source>
        <dbReference type="ARBA" id="ARBA00008348"/>
    </source>
</evidence>
<proteinExistence type="inferred from homology"/>
<dbReference type="InterPro" id="IPR036986">
    <property type="entry name" value="S4_RNA-bd_sf"/>
</dbReference>
<dbReference type="Pfam" id="PF01479">
    <property type="entry name" value="S4"/>
    <property type="match status" value="1"/>
</dbReference>
<dbReference type="InterPro" id="IPR042092">
    <property type="entry name" value="PsdUridine_s_RsuA/RluB/E/F_cat"/>
</dbReference>
<keyword evidence="7" id="KW-1185">Reference proteome</keyword>
<dbReference type="GO" id="GO:0005829">
    <property type="term" value="C:cytosol"/>
    <property type="evidence" value="ECO:0007669"/>
    <property type="project" value="UniProtKB-ARBA"/>
</dbReference>
<dbReference type="Gene3D" id="3.30.70.580">
    <property type="entry name" value="Pseudouridine synthase I, catalytic domain, N-terminal subdomain"/>
    <property type="match status" value="1"/>
</dbReference>
<dbReference type="InterPro" id="IPR050343">
    <property type="entry name" value="RsuA_PseudoU_synthase"/>
</dbReference>
<evidence type="ECO:0000256" key="2">
    <source>
        <dbReference type="ARBA" id="ARBA00022884"/>
    </source>
</evidence>
<dbReference type="FunFam" id="3.10.290.10:FF:000003">
    <property type="entry name" value="Pseudouridine synthase"/>
    <property type="match status" value="1"/>
</dbReference>
<dbReference type="eggNOG" id="COG1187">
    <property type="taxonomic scope" value="Bacteria"/>
</dbReference>
<dbReference type="NCBIfam" id="TIGR00093">
    <property type="entry name" value="pseudouridine synthase"/>
    <property type="match status" value="1"/>
</dbReference>